<dbReference type="Pfam" id="PF00005">
    <property type="entry name" value="ABC_tran"/>
    <property type="match status" value="1"/>
</dbReference>
<dbReference type="InterPro" id="IPR003439">
    <property type="entry name" value="ABC_transporter-like_ATP-bd"/>
</dbReference>
<accession>A0A2T8FDU7</accession>
<dbReference type="AlphaFoldDB" id="A0A2T8FDU7"/>
<dbReference type="GO" id="GO:0005886">
    <property type="term" value="C:plasma membrane"/>
    <property type="evidence" value="ECO:0007669"/>
    <property type="project" value="UniProtKB-SubCell"/>
</dbReference>
<dbReference type="GO" id="GO:0046677">
    <property type="term" value="P:response to antibiotic"/>
    <property type="evidence" value="ECO:0007669"/>
    <property type="project" value="UniProtKB-KW"/>
</dbReference>
<keyword evidence="3" id="KW-0813">Transport</keyword>
<name>A0A2T8FDU7_9ACTN</name>
<dbReference type="InterPro" id="IPR050763">
    <property type="entry name" value="ABC_transporter_ATP-binding"/>
</dbReference>
<keyword evidence="6" id="KW-0046">Antibiotic resistance</keyword>
<comment type="caution">
    <text evidence="9">The sequence shown here is derived from an EMBL/GenBank/DDBJ whole genome shotgun (WGS) entry which is preliminary data.</text>
</comment>
<gene>
    <name evidence="9" type="ORF">DDE18_06105</name>
</gene>
<dbReference type="SUPFAM" id="SSF52540">
    <property type="entry name" value="P-loop containing nucleoside triphosphate hydrolases"/>
    <property type="match status" value="1"/>
</dbReference>
<reference evidence="9 10" key="1">
    <citation type="submission" date="2018-04" db="EMBL/GenBank/DDBJ databases">
        <title>Genome of Nocardioides gansuensis WSJ-1.</title>
        <authorList>
            <person name="Wu S."/>
            <person name="Wang G."/>
        </authorList>
    </citation>
    <scope>NUCLEOTIDE SEQUENCE [LARGE SCALE GENOMIC DNA]</scope>
    <source>
        <strain evidence="9 10">WSJ-1</strain>
    </source>
</reference>
<comment type="subcellular location">
    <subcellularLocation>
        <location evidence="1">Cell membrane</location>
        <topology evidence="1">Peripheral membrane protein</topology>
    </subcellularLocation>
</comment>
<dbReference type="PANTHER" id="PTHR42711:SF5">
    <property type="entry name" value="ABC TRANSPORTER ATP-BINDING PROTEIN NATA"/>
    <property type="match status" value="1"/>
</dbReference>
<dbReference type="EMBL" id="QDGZ01000002">
    <property type="protein sequence ID" value="PVG83870.1"/>
    <property type="molecule type" value="Genomic_DNA"/>
</dbReference>
<evidence type="ECO:0000259" key="8">
    <source>
        <dbReference type="PROSITE" id="PS50893"/>
    </source>
</evidence>
<evidence type="ECO:0000256" key="3">
    <source>
        <dbReference type="ARBA" id="ARBA00022448"/>
    </source>
</evidence>
<dbReference type="GO" id="GO:0016887">
    <property type="term" value="F:ATP hydrolysis activity"/>
    <property type="evidence" value="ECO:0007669"/>
    <property type="project" value="InterPro"/>
</dbReference>
<keyword evidence="5" id="KW-0067">ATP-binding</keyword>
<sequence length="320" mass="33700">MLHIEGLRKSYGEQQALLGVDLDVSEGEIVALLGPNGAGKTTLVSIVAGLRKADGGVVEVGGVDALSRSREVRRMLGLAPQDTGLYPVVSVRQNLRLFGELSGVRRSALRQRVDEVAQALAITDLLDRQAGKLSGGQKRRVHTAIAFMHRPRLLMLDEATTGADVETRGHILDLVQRLAEQGSAVLYSTHYLAEISSLPATVAILDRGRVIARGGVAELVSAHAEPVVELAFHGDPPVLADLAAERVDGDRLRVRAPDPAALLVAVLPTLPPGSLAGVEIVRPDLESVYLALTGRRYQEADAAGAREPADEGGGAGVSAS</sequence>
<dbReference type="GO" id="GO:0005524">
    <property type="term" value="F:ATP binding"/>
    <property type="evidence" value="ECO:0007669"/>
    <property type="project" value="UniProtKB-KW"/>
</dbReference>
<dbReference type="Proteomes" id="UP000246018">
    <property type="component" value="Unassembled WGS sequence"/>
</dbReference>
<proteinExistence type="inferred from homology"/>
<feature type="domain" description="ABC transporter" evidence="8">
    <location>
        <begin position="2"/>
        <end position="232"/>
    </location>
</feature>
<dbReference type="InterPro" id="IPR003593">
    <property type="entry name" value="AAA+_ATPase"/>
</dbReference>
<evidence type="ECO:0000256" key="2">
    <source>
        <dbReference type="ARBA" id="ARBA00005417"/>
    </source>
</evidence>
<dbReference type="OrthoDB" id="5193808at2"/>
<dbReference type="SMART" id="SM00382">
    <property type="entry name" value="AAA"/>
    <property type="match status" value="1"/>
</dbReference>
<protein>
    <submittedName>
        <fullName evidence="9">ABC transporter</fullName>
    </submittedName>
</protein>
<dbReference type="PANTHER" id="PTHR42711">
    <property type="entry name" value="ABC TRANSPORTER ATP-BINDING PROTEIN"/>
    <property type="match status" value="1"/>
</dbReference>
<evidence type="ECO:0000313" key="10">
    <source>
        <dbReference type="Proteomes" id="UP000246018"/>
    </source>
</evidence>
<evidence type="ECO:0000313" key="9">
    <source>
        <dbReference type="EMBL" id="PVG83870.1"/>
    </source>
</evidence>
<evidence type="ECO:0000256" key="4">
    <source>
        <dbReference type="ARBA" id="ARBA00022741"/>
    </source>
</evidence>
<keyword evidence="4" id="KW-0547">Nucleotide-binding</keyword>
<dbReference type="PROSITE" id="PS50893">
    <property type="entry name" value="ABC_TRANSPORTER_2"/>
    <property type="match status" value="1"/>
</dbReference>
<evidence type="ECO:0000256" key="7">
    <source>
        <dbReference type="SAM" id="MobiDB-lite"/>
    </source>
</evidence>
<evidence type="ECO:0000256" key="6">
    <source>
        <dbReference type="ARBA" id="ARBA00023251"/>
    </source>
</evidence>
<feature type="compositionally biased region" description="Gly residues" evidence="7">
    <location>
        <begin position="311"/>
        <end position="320"/>
    </location>
</feature>
<evidence type="ECO:0000256" key="5">
    <source>
        <dbReference type="ARBA" id="ARBA00022840"/>
    </source>
</evidence>
<dbReference type="InterPro" id="IPR027417">
    <property type="entry name" value="P-loop_NTPase"/>
</dbReference>
<dbReference type="RefSeq" id="WP_116571344.1">
    <property type="nucleotide sequence ID" value="NZ_QDGZ01000002.1"/>
</dbReference>
<feature type="region of interest" description="Disordered" evidence="7">
    <location>
        <begin position="301"/>
        <end position="320"/>
    </location>
</feature>
<keyword evidence="10" id="KW-1185">Reference proteome</keyword>
<dbReference type="Gene3D" id="3.40.50.300">
    <property type="entry name" value="P-loop containing nucleotide triphosphate hydrolases"/>
    <property type="match status" value="1"/>
</dbReference>
<comment type="similarity">
    <text evidence="2">Belongs to the ABC transporter superfamily.</text>
</comment>
<evidence type="ECO:0000256" key="1">
    <source>
        <dbReference type="ARBA" id="ARBA00004202"/>
    </source>
</evidence>
<organism evidence="9 10">
    <name type="scientific">Nocardioides gansuensis</name>
    <dbReference type="NCBI Taxonomy" id="2138300"/>
    <lineage>
        <taxon>Bacteria</taxon>
        <taxon>Bacillati</taxon>
        <taxon>Actinomycetota</taxon>
        <taxon>Actinomycetes</taxon>
        <taxon>Propionibacteriales</taxon>
        <taxon>Nocardioidaceae</taxon>
        <taxon>Nocardioides</taxon>
    </lineage>
</organism>